<name>A0A2A5JTE3_PSEO7</name>
<dbReference type="EMBL" id="NKHF01000027">
    <property type="protein sequence ID" value="PCK32609.1"/>
    <property type="molecule type" value="Genomic_DNA"/>
</dbReference>
<dbReference type="RefSeq" id="WP_099641249.1">
    <property type="nucleotide sequence ID" value="NZ_NKHF01000027.1"/>
</dbReference>
<evidence type="ECO:0008006" key="4">
    <source>
        <dbReference type="Google" id="ProtNLM"/>
    </source>
</evidence>
<evidence type="ECO:0000313" key="3">
    <source>
        <dbReference type="Proteomes" id="UP000228621"/>
    </source>
</evidence>
<reference evidence="3" key="1">
    <citation type="journal article" date="2019" name="Genome Announc.">
        <title>Draft Genome Sequence of Pseudoalteromonas piscicida Strain 36Y ROTHPW, an Hypersaline Seawater Isolate from the South Coast of Sonora, Mexico.</title>
        <authorList>
            <person name="Sanchez-Diaz R."/>
            <person name="Molina-Garza Z.J."/>
            <person name="Cruz-Suarez L.E."/>
            <person name="Selvin J."/>
            <person name="Kiran G.S."/>
            <person name="Ibarra-Gamez J.C."/>
            <person name="Gomez-Gil B."/>
            <person name="Galaviz-Silva L."/>
        </authorList>
    </citation>
    <scope>NUCLEOTIDE SEQUENCE [LARGE SCALE GENOMIC DNA]</scope>
    <source>
        <strain evidence="3">36Y_RITHPW</strain>
    </source>
</reference>
<feature type="chain" id="PRO_5012992231" description="DUF481 domain-containing protein" evidence="1">
    <location>
        <begin position="22"/>
        <end position="275"/>
    </location>
</feature>
<evidence type="ECO:0000256" key="1">
    <source>
        <dbReference type="SAM" id="SignalP"/>
    </source>
</evidence>
<comment type="caution">
    <text evidence="2">The sequence shown here is derived from an EMBL/GenBank/DDBJ whole genome shotgun (WGS) entry which is preliminary data.</text>
</comment>
<feature type="signal peptide" evidence="1">
    <location>
        <begin position="1"/>
        <end position="21"/>
    </location>
</feature>
<evidence type="ECO:0000313" key="2">
    <source>
        <dbReference type="EMBL" id="PCK32609.1"/>
    </source>
</evidence>
<proteinExistence type="predicted"/>
<sequence length="275" mass="31728">MPFFKFIVLIVFGLVSLPSQAADPFEDFHEYGSMPDDEIHQQHKGEMLYGDVEFGFIVNKGNTQNTSFKLKSNLYQDFPKWRNQFKFDGLYRREKNTETDVEDVSASRYFGSAQGNYKLGDDNASFFMYGDYERDRFNGKEYTTTIALGYGNRVFEGRKNTVDIDIGPGMSISRIDNEVELEAEEDRTEKGQLLRMALQWERNISRRTRFNQDVSFEQSLSGLNSRLFAESALVTQVLGGIALKFAFIYRYNSQPEDEKEKVDTELGATLVYSFN</sequence>
<dbReference type="Pfam" id="PF04338">
    <property type="entry name" value="DUF481"/>
    <property type="match status" value="1"/>
</dbReference>
<keyword evidence="1" id="KW-0732">Signal</keyword>
<dbReference type="InterPro" id="IPR007433">
    <property type="entry name" value="DUF481"/>
</dbReference>
<dbReference type="Proteomes" id="UP000228621">
    <property type="component" value="Unassembled WGS sequence"/>
</dbReference>
<protein>
    <recommendedName>
        <fullName evidence="4">DUF481 domain-containing protein</fullName>
    </recommendedName>
</protein>
<keyword evidence="3" id="KW-1185">Reference proteome</keyword>
<organism evidence="2 3">
    <name type="scientific">Pseudoalteromonas piscicida</name>
    <dbReference type="NCBI Taxonomy" id="43662"/>
    <lineage>
        <taxon>Bacteria</taxon>
        <taxon>Pseudomonadati</taxon>
        <taxon>Pseudomonadota</taxon>
        <taxon>Gammaproteobacteria</taxon>
        <taxon>Alteromonadales</taxon>
        <taxon>Pseudoalteromonadaceae</taxon>
        <taxon>Pseudoalteromonas</taxon>
    </lineage>
</organism>
<dbReference type="OrthoDB" id="5292716at2"/>
<dbReference type="AlphaFoldDB" id="A0A2A5JTE3"/>
<gene>
    <name evidence="2" type="ORF">CEX98_06210</name>
</gene>
<accession>A0A2A5JTE3</accession>